<dbReference type="GO" id="GO:0031416">
    <property type="term" value="C:NatB complex"/>
    <property type="evidence" value="ECO:0007669"/>
    <property type="project" value="TreeGrafter"/>
</dbReference>
<evidence type="ECO:0008006" key="4">
    <source>
        <dbReference type="Google" id="ProtNLM"/>
    </source>
</evidence>
<dbReference type="STRING" id="1314781.A0A165C5D2"/>
<dbReference type="EMBL" id="KV426363">
    <property type="protein sequence ID" value="KZV81851.1"/>
    <property type="molecule type" value="Genomic_DNA"/>
</dbReference>
<evidence type="ECO:0000313" key="2">
    <source>
        <dbReference type="EMBL" id="KZV81851.1"/>
    </source>
</evidence>
<name>A0A165C5D2_EXIGL</name>
<dbReference type="InterPro" id="IPR011990">
    <property type="entry name" value="TPR-like_helical_dom_sf"/>
</dbReference>
<sequence length="972" mass="106300">MSRQLEERQVRAIYESIDTGSYKAAVQQANKLLKRQPGNVLYKALKVLALARTGRPDDEAEAHGLLDEVILSRPKDESVLGVTSHALKALNRPFDSITLFEEAFKQAPHDEELGSQAFMANIRVGNWKPAQLLATRMFKNFGKDRMLWWAVMCAVLQSMYANAQLTASSSLSTATATKISAASAAMKQPAGDKDKTDVRNLLLNLALRLIERAPETTHANADRFALHLDILQALERADEALVMLDTEHGKHLVRTSPVVQEIRRELILRTAAWDKERAATEEAMQSGDRSWEHVLSNINSHLYAVVAPSIDTIPIIDPGLPGPLPPWPAPPVPEDKREALLAAAQECKKYFDTMVAQDGEAGKDERTGWLALLELERRVRAYDLGGRETEGVIDVPELLESYVKAFGGKAVCVEDVLGHAELLDEAGKERLRASAEATATELEGDVASITSTSVLQRLITALKLSRAFAAVPRTAEQEVADAKRYAAAYFAALPLGKDIPKTEIQPADDLAVLAAQALVGAHAASQDQVYLYAAAALLETACSASRYAYGLRLCLVRVYRMLGAGKLALKHYRLLGAKLVQTDTLSHFVLARGSMFSLASNGDLDYLAEATEAGVIYVSNTAETPEMLVRAFQWEKYSQVTDFMTFQDRLECSLQRDLTLVELARMRILHTGPRAGAITDAELVDMKGFFDRIVSDRYDNRDLGVLPSLQPIAGDSFDKQTTLGPVAPAGGWANAFLKVYLRTFVNPLELDRQQDPEVLKKLGVELPTHDEPLSERVKHITDEELSELTEEERALVDAIDELLSWVERHQTKEAANGNGNGNGHAEGGDKDVVERIAKGFEDAQARIEALAADPDGTLAWKILHASTLLHERFVLFGLVSSSVTSKNASKKKTDPLAQGVRTIRTRGTAALKAVCAALTARAEREDAATLVDRCKDVLGDAVEVGATMDVLATSRREAFEGLAHGIARVSLS</sequence>
<dbReference type="PANTHER" id="PTHR22767">
    <property type="entry name" value="N-TERMINAL ACETYLTRANSFERASE-RELATED"/>
    <property type="match status" value="1"/>
</dbReference>
<evidence type="ECO:0000256" key="1">
    <source>
        <dbReference type="ARBA" id="ARBA00006298"/>
    </source>
</evidence>
<dbReference type="Proteomes" id="UP000077266">
    <property type="component" value="Unassembled WGS sequence"/>
</dbReference>
<protein>
    <recommendedName>
        <fullName evidence="4">Actin cytoskeleton organization protein</fullName>
    </recommendedName>
</protein>
<proteinExistence type="inferred from homology"/>
<dbReference type="FunCoup" id="A0A165C5D2">
    <property type="interactions" value="729"/>
</dbReference>
<dbReference type="InterPro" id="IPR019183">
    <property type="entry name" value="NAA25_NatB_aux_su"/>
</dbReference>
<evidence type="ECO:0000313" key="3">
    <source>
        <dbReference type="Proteomes" id="UP000077266"/>
    </source>
</evidence>
<dbReference type="InParanoid" id="A0A165C5D2"/>
<dbReference type="OrthoDB" id="1874341at2759"/>
<keyword evidence="3" id="KW-1185">Reference proteome</keyword>
<dbReference type="Pfam" id="PF09797">
    <property type="entry name" value="NatB_MDM20"/>
    <property type="match status" value="1"/>
</dbReference>
<dbReference type="PANTHER" id="PTHR22767:SF3">
    <property type="entry name" value="N-ALPHA-ACETYLTRANSFERASE 25, NATB AUXILIARY SUBUNIT"/>
    <property type="match status" value="1"/>
</dbReference>
<dbReference type="Gene3D" id="1.25.40.1040">
    <property type="match status" value="1"/>
</dbReference>
<gene>
    <name evidence="2" type="ORF">EXIGLDRAFT_730534</name>
</gene>
<accession>A0A165C5D2</accession>
<dbReference type="AlphaFoldDB" id="A0A165C5D2"/>
<organism evidence="2 3">
    <name type="scientific">Exidia glandulosa HHB12029</name>
    <dbReference type="NCBI Taxonomy" id="1314781"/>
    <lineage>
        <taxon>Eukaryota</taxon>
        <taxon>Fungi</taxon>
        <taxon>Dikarya</taxon>
        <taxon>Basidiomycota</taxon>
        <taxon>Agaricomycotina</taxon>
        <taxon>Agaricomycetes</taxon>
        <taxon>Auriculariales</taxon>
        <taxon>Exidiaceae</taxon>
        <taxon>Exidia</taxon>
    </lineage>
</organism>
<reference evidence="2 3" key="1">
    <citation type="journal article" date="2016" name="Mol. Biol. Evol.">
        <title>Comparative Genomics of Early-Diverging Mushroom-Forming Fungi Provides Insights into the Origins of Lignocellulose Decay Capabilities.</title>
        <authorList>
            <person name="Nagy L.G."/>
            <person name="Riley R."/>
            <person name="Tritt A."/>
            <person name="Adam C."/>
            <person name="Daum C."/>
            <person name="Floudas D."/>
            <person name="Sun H."/>
            <person name="Yadav J.S."/>
            <person name="Pangilinan J."/>
            <person name="Larsson K.H."/>
            <person name="Matsuura K."/>
            <person name="Barry K."/>
            <person name="Labutti K."/>
            <person name="Kuo R."/>
            <person name="Ohm R.A."/>
            <person name="Bhattacharya S.S."/>
            <person name="Shirouzu T."/>
            <person name="Yoshinaga Y."/>
            <person name="Martin F.M."/>
            <person name="Grigoriev I.V."/>
            <person name="Hibbett D.S."/>
        </authorList>
    </citation>
    <scope>NUCLEOTIDE SEQUENCE [LARGE SCALE GENOMIC DNA]</scope>
    <source>
        <strain evidence="2 3">HHB12029</strain>
    </source>
</reference>
<dbReference type="SUPFAM" id="SSF48452">
    <property type="entry name" value="TPR-like"/>
    <property type="match status" value="1"/>
</dbReference>
<comment type="similarity">
    <text evidence="1">Belongs to the MDM20/NAA25 family.</text>
</comment>